<sequence length="82" mass="9626">MSTPREVSELIDALAYDVYDIYYGIEHSGPRYDREQGVVAARYLARRLLRRGWRKTDRAPLPRCPHGTVTCYDPEPHERCEM</sequence>
<evidence type="ECO:0000313" key="1">
    <source>
        <dbReference type="EMBL" id="VDM87870.1"/>
    </source>
</evidence>
<reference evidence="2" key="1">
    <citation type="submission" date="2018-02" db="EMBL/GenBank/DDBJ databases">
        <authorList>
            <person name="Seth-Smith MB H."/>
            <person name="Seth-Smith H."/>
        </authorList>
    </citation>
    <scope>NUCLEOTIDE SEQUENCE [LARGE SCALE GENOMIC DNA]</scope>
</reference>
<gene>
    <name evidence="1" type="ORF">MB901379_01421</name>
</gene>
<name>A0A447GBL2_9MYCO</name>
<dbReference type="Proteomes" id="UP000269998">
    <property type="component" value="Chromosome"/>
</dbReference>
<dbReference type="EMBL" id="LR130759">
    <property type="protein sequence ID" value="VDM87870.1"/>
    <property type="molecule type" value="Genomic_DNA"/>
</dbReference>
<accession>A0A447GBL2</accession>
<evidence type="ECO:0000313" key="2">
    <source>
        <dbReference type="Proteomes" id="UP000269998"/>
    </source>
</evidence>
<protein>
    <submittedName>
        <fullName evidence="1">Uncharacterized protein</fullName>
    </submittedName>
</protein>
<dbReference type="KEGG" id="mbai:MB901379_01421"/>
<dbReference type="RefSeq" id="WP_158015926.1">
    <property type="nucleotide sequence ID" value="NZ_CBCSKE010000016.1"/>
</dbReference>
<keyword evidence="2" id="KW-1185">Reference proteome</keyword>
<organism evidence="1 2">
    <name type="scientific">Mycobacterium basiliense</name>
    <dbReference type="NCBI Taxonomy" id="2094119"/>
    <lineage>
        <taxon>Bacteria</taxon>
        <taxon>Bacillati</taxon>
        <taxon>Actinomycetota</taxon>
        <taxon>Actinomycetes</taxon>
        <taxon>Mycobacteriales</taxon>
        <taxon>Mycobacteriaceae</taxon>
        <taxon>Mycobacterium</taxon>
    </lineage>
</organism>
<dbReference type="AlphaFoldDB" id="A0A447GBL2"/>
<dbReference type="OrthoDB" id="4731017at2"/>
<proteinExistence type="predicted"/>